<dbReference type="AlphaFoldDB" id="A0A401SMU2"/>
<dbReference type="Proteomes" id="UP000287033">
    <property type="component" value="Unassembled WGS sequence"/>
</dbReference>
<gene>
    <name evidence="1" type="ORF">chiPu_0010152</name>
</gene>
<name>A0A401SMU2_CHIPU</name>
<evidence type="ECO:0000313" key="2">
    <source>
        <dbReference type="Proteomes" id="UP000287033"/>
    </source>
</evidence>
<organism evidence="1 2">
    <name type="scientific">Chiloscyllium punctatum</name>
    <name type="common">Brownbanded bambooshark</name>
    <name type="synonym">Hemiscyllium punctatum</name>
    <dbReference type="NCBI Taxonomy" id="137246"/>
    <lineage>
        <taxon>Eukaryota</taxon>
        <taxon>Metazoa</taxon>
        <taxon>Chordata</taxon>
        <taxon>Craniata</taxon>
        <taxon>Vertebrata</taxon>
        <taxon>Chondrichthyes</taxon>
        <taxon>Elasmobranchii</taxon>
        <taxon>Galeomorphii</taxon>
        <taxon>Galeoidea</taxon>
        <taxon>Orectolobiformes</taxon>
        <taxon>Hemiscylliidae</taxon>
        <taxon>Chiloscyllium</taxon>
    </lineage>
</organism>
<protein>
    <submittedName>
        <fullName evidence="1">Uncharacterized protein</fullName>
    </submittedName>
</protein>
<reference evidence="1 2" key="1">
    <citation type="journal article" date="2018" name="Nat. Ecol. Evol.">
        <title>Shark genomes provide insights into elasmobranch evolution and the origin of vertebrates.</title>
        <authorList>
            <person name="Hara Y"/>
            <person name="Yamaguchi K"/>
            <person name="Onimaru K"/>
            <person name="Kadota M"/>
            <person name="Koyanagi M"/>
            <person name="Keeley SD"/>
            <person name="Tatsumi K"/>
            <person name="Tanaka K"/>
            <person name="Motone F"/>
            <person name="Kageyama Y"/>
            <person name="Nozu R"/>
            <person name="Adachi N"/>
            <person name="Nishimura O"/>
            <person name="Nakagawa R"/>
            <person name="Tanegashima C"/>
            <person name="Kiyatake I"/>
            <person name="Matsumoto R"/>
            <person name="Murakumo K"/>
            <person name="Nishida K"/>
            <person name="Terakita A"/>
            <person name="Kuratani S"/>
            <person name="Sato K"/>
            <person name="Hyodo S Kuraku.S."/>
        </authorList>
    </citation>
    <scope>NUCLEOTIDE SEQUENCE [LARGE SCALE GENOMIC DNA]</scope>
</reference>
<comment type="caution">
    <text evidence="1">The sequence shown here is derived from an EMBL/GenBank/DDBJ whole genome shotgun (WGS) entry which is preliminary data.</text>
</comment>
<proteinExistence type="predicted"/>
<sequence length="69" mass="7909">MISFNVRSAQEQRQTVRERDCAEAAAVTCPHSLFHSTALVSMSVQLQVHILEVYRATLWEQHEHNCNCP</sequence>
<accession>A0A401SMU2</accession>
<keyword evidence="2" id="KW-1185">Reference proteome</keyword>
<dbReference type="EMBL" id="BEZZ01000381">
    <property type="protein sequence ID" value="GCC31691.1"/>
    <property type="molecule type" value="Genomic_DNA"/>
</dbReference>
<evidence type="ECO:0000313" key="1">
    <source>
        <dbReference type="EMBL" id="GCC31691.1"/>
    </source>
</evidence>